<gene>
    <name evidence="5" type="ORF">HPB52_008615</name>
</gene>
<reference evidence="5" key="2">
    <citation type="submission" date="2021-09" db="EMBL/GenBank/DDBJ databases">
        <authorList>
            <person name="Jia N."/>
            <person name="Wang J."/>
            <person name="Shi W."/>
            <person name="Du L."/>
            <person name="Sun Y."/>
            <person name="Zhan W."/>
            <person name="Jiang J."/>
            <person name="Wang Q."/>
            <person name="Zhang B."/>
            <person name="Ji P."/>
            <person name="Sakyi L.B."/>
            <person name="Cui X."/>
            <person name="Yuan T."/>
            <person name="Jiang B."/>
            <person name="Yang W."/>
            <person name="Lam T.T.-Y."/>
            <person name="Chang Q."/>
            <person name="Ding S."/>
            <person name="Wang X."/>
            <person name="Zhu J."/>
            <person name="Ruan X."/>
            <person name="Zhao L."/>
            <person name="Wei J."/>
            <person name="Que T."/>
            <person name="Du C."/>
            <person name="Cheng J."/>
            <person name="Dai P."/>
            <person name="Han X."/>
            <person name="Huang E."/>
            <person name="Gao Y."/>
            <person name="Liu J."/>
            <person name="Shao H."/>
            <person name="Ye R."/>
            <person name="Li L."/>
            <person name="Wei W."/>
            <person name="Wang X."/>
            <person name="Wang C."/>
            <person name="Huo Q."/>
            <person name="Li W."/>
            <person name="Guo W."/>
            <person name="Chen H."/>
            <person name="Chen S."/>
            <person name="Zhou L."/>
            <person name="Zhou L."/>
            <person name="Ni X."/>
            <person name="Tian J."/>
            <person name="Zhou Y."/>
            <person name="Sheng Y."/>
            <person name="Liu T."/>
            <person name="Pan Y."/>
            <person name="Xia L."/>
            <person name="Li J."/>
            <person name="Zhao F."/>
            <person name="Cao W."/>
        </authorList>
    </citation>
    <scope>NUCLEOTIDE SEQUENCE</scope>
    <source>
        <strain evidence="5">Rsan-2018</strain>
        <tissue evidence="5">Larvae</tissue>
    </source>
</reference>
<dbReference type="Gene3D" id="3.30.40.10">
    <property type="entry name" value="Zinc/RING finger domain, C3HC4 (zinc finger)"/>
    <property type="match status" value="1"/>
</dbReference>
<dbReference type="EMBL" id="JABSTV010001246">
    <property type="protein sequence ID" value="KAH7976074.1"/>
    <property type="molecule type" value="Genomic_DNA"/>
</dbReference>
<organism evidence="5 6">
    <name type="scientific">Rhipicephalus sanguineus</name>
    <name type="common">Brown dog tick</name>
    <name type="synonym">Ixodes sanguineus</name>
    <dbReference type="NCBI Taxonomy" id="34632"/>
    <lineage>
        <taxon>Eukaryota</taxon>
        <taxon>Metazoa</taxon>
        <taxon>Ecdysozoa</taxon>
        <taxon>Arthropoda</taxon>
        <taxon>Chelicerata</taxon>
        <taxon>Arachnida</taxon>
        <taxon>Acari</taxon>
        <taxon>Parasitiformes</taxon>
        <taxon>Ixodida</taxon>
        <taxon>Ixodoidea</taxon>
        <taxon>Ixodidae</taxon>
        <taxon>Rhipicephalinae</taxon>
        <taxon>Rhipicephalus</taxon>
        <taxon>Rhipicephalus</taxon>
    </lineage>
</organism>
<feature type="domain" description="RING-type" evidence="4">
    <location>
        <begin position="40"/>
        <end position="77"/>
    </location>
</feature>
<keyword evidence="2" id="KW-0862">Zinc</keyword>
<accession>A0A9D4T799</accession>
<reference evidence="5" key="1">
    <citation type="journal article" date="2020" name="Cell">
        <title>Large-Scale Comparative Analyses of Tick Genomes Elucidate Their Genetic Diversity and Vector Capacities.</title>
        <authorList>
            <consortium name="Tick Genome and Microbiome Consortium (TIGMIC)"/>
            <person name="Jia N."/>
            <person name="Wang J."/>
            <person name="Shi W."/>
            <person name="Du L."/>
            <person name="Sun Y."/>
            <person name="Zhan W."/>
            <person name="Jiang J.F."/>
            <person name="Wang Q."/>
            <person name="Zhang B."/>
            <person name="Ji P."/>
            <person name="Bell-Sakyi L."/>
            <person name="Cui X.M."/>
            <person name="Yuan T.T."/>
            <person name="Jiang B.G."/>
            <person name="Yang W.F."/>
            <person name="Lam T.T."/>
            <person name="Chang Q.C."/>
            <person name="Ding S.J."/>
            <person name="Wang X.J."/>
            <person name="Zhu J.G."/>
            <person name="Ruan X.D."/>
            <person name="Zhao L."/>
            <person name="Wei J.T."/>
            <person name="Ye R.Z."/>
            <person name="Que T.C."/>
            <person name="Du C.H."/>
            <person name="Zhou Y.H."/>
            <person name="Cheng J.X."/>
            <person name="Dai P.F."/>
            <person name="Guo W.B."/>
            <person name="Han X.H."/>
            <person name="Huang E.J."/>
            <person name="Li L.F."/>
            <person name="Wei W."/>
            <person name="Gao Y.C."/>
            <person name="Liu J.Z."/>
            <person name="Shao H.Z."/>
            <person name="Wang X."/>
            <person name="Wang C.C."/>
            <person name="Yang T.C."/>
            <person name="Huo Q.B."/>
            <person name="Li W."/>
            <person name="Chen H.Y."/>
            <person name="Chen S.E."/>
            <person name="Zhou L.G."/>
            <person name="Ni X.B."/>
            <person name="Tian J.H."/>
            <person name="Sheng Y."/>
            <person name="Liu T."/>
            <person name="Pan Y.S."/>
            <person name="Xia L.Y."/>
            <person name="Li J."/>
            <person name="Zhao F."/>
            <person name="Cao W.C."/>
        </authorList>
    </citation>
    <scope>NUCLEOTIDE SEQUENCE</scope>
    <source>
        <strain evidence="5">Rsan-2018</strain>
    </source>
</reference>
<proteinExistence type="predicted"/>
<dbReference type="AlphaFoldDB" id="A0A9D4T799"/>
<keyword evidence="6" id="KW-1185">Reference proteome</keyword>
<evidence type="ECO:0000256" key="3">
    <source>
        <dbReference type="PROSITE-ProRule" id="PRU00175"/>
    </source>
</evidence>
<evidence type="ECO:0000259" key="4">
    <source>
        <dbReference type="PROSITE" id="PS50089"/>
    </source>
</evidence>
<dbReference type="Gene3D" id="2.60.210.10">
    <property type="entry name" value="Apoptosis, Tumor Necrosis Factor Receptor Associated Protein 2, Chain A"/>
    <property type="match status" value="1"/>
</dbReference>
<evidence type="ECO:0000313" key="6">
    <source>
        <dbReference type="Proteomes" id="UP000821837"/>
    </source>
</evidence>
<dbReference type="SUPFAM" id="SSF57850">
    <property type="entry name" value="RING/U-box"/>
    <property type="match status" value="1"/>
</dbReference>
<dbReference type="Pfam" id="PF21355">
    <property type="entry name" value="TRAF-mep_MATH"/>
    <property type="match status" value="1"/>
</dbReference>
<dbReference type="Pfam" id="PF13920">
    <property type="entry name" value="zf-C3HC4_3"/>
    <property type="match status" value="1"/>
</dbReference>
<comment type="caution">
    <text evidence="5">The sequence shown here is derived from an EMBL/GenBank/DDBJ whole genome shotgun (WGS) entry which is preliminary data.</text>
</comment>
<evidence type="ECO:0000256" key="2">
    <source>
        <dbReference type="ARBA" id="ARBA00022833"/>
    </source>
</evidence>
<keyword evidence="1 3" id="KW-0479">Metal-binding</keyword>
<dbReference type="SUPFAM" id="SSF49599">
    <property type="entry name" value="TRAF domain-like"/>
    <property type="match status" value="1"/>
</dbReference>
<evidence type="ECO:0000313" key="5">
    <source>
        <dbReference type="EMBL" id="KAH7976074.1"/>
    </source>
</evidence>
<sequence>MRDPRTTITKTWAYTLTGFTDSLERRRLVFLEPMPDSRVCAACGLVPFQASLLPCGHALCRFCEEKIKEKATCPVDRYHYDEENVLQTNFPLEDLEQRRVLCGVAGEKCEFVGTVSDMECHIVECVACENECARCSRPVARRDAVDHCRQCTAAYPRVAADGVLSTVFEKLNAIKEDVETVRQQCETSEDSEDGESSDFDVTSSLVDTVVELERELLLLGLATKDQDRVSTPCDSAKVPAASGPYRGASKAGVSVATCALENVHACFDLVNGEDKDVVITSNLCTAAGYTFRVSGHFVSNKGRGDRMHFVFFLESGEWDDHVAWPFAKQLTLTLAHPVDASRDVNLPGIVAEEDSSKKPIPRSPNSGYRTEAIEWSRVLKHGYIVKNNIYVNVELE</sequence>
<dbReference type="InterPro" id="IPR008974">
    <property type="entry name" value="TRAF-like"/>
</dbReference>
<dbReference type="PROSITE" id="PS50089">
    <property type="entry name" value="ZF_RING_2"/>
    <property type="match status" value="1"/>
</dbReference>
<dbReference type="InterPro" id="IPR049342">
    <property type="entry name" value="TRAF1-6_MATH_dom"/>
</dbReference>
<protein>
    <recommendedName>
        <fullName evidence="4">RING-type domain-containing protein</fullName>
    </recommendedName>
</protein>
<evidence type="ECO:0000256" key="1">
    <source>
        <dbReference type="ARBA" id="ARBA00022771"/>
    </source>
</evidence>
<keyword evidence="1 3" id="KW-0863">Zinc-finger</keyword>
<dbReference type="GO" id="GO:0008270">
    <property type="term" value="F:zinc ion binding"/>
    <property type="evidence" value="ECO:0007669"/>
    <property type="project" value="UniProtKB-KW"/>
</dbReference>
<dbReference type="InterPro" id="IPR001841">
    <property type="entry name" value="Znf_RING"/>
</dbReference>
<name>A0A9D4T799_RHISA</name>
<dbReference type="InterPro" id="IPR013083">
    <property type="entry name" value="Znf_RING/FYVE/PHD"/>
</dbReference>
<dbReference type="Proteomes" id="UP000821837">
    <property type="component" value="Chromosome 10"/>
</dbReference>
<dbReference type="VEuPathDB" id="VectorBase:RSAN_028601"/>